<evidence type="ECO:0000313" key="2">
    <source>
        <dbReference type="Proteomes" id="UP000193827"/>
    </source>
</evidence>
<accession>A0A1Y5RDF2</accession>
<keyword evidence="2" id="KW-1185">Reference proteome</keyword>
<dbReference type="AlphaFoldDB" id="A0A1Y5RDF2"/>
<name>A0A1Y5RDF2_9RHOB</name>
<protein>
    <submittedName>
        <fullName evidence="1">Uncharacterized protein</fullName>
    </submittedName>
</protein>
<reference evidence="1 2" key="1">
    <citation type="submission" date="2017-03" db="EMBL/GenBank/DDBJ databases">
        <authorList>
            <person name="Afonso C.L."/>
            <person name="Miller P.J."/>
            <person name="Scott M.A."/>
            <person name="Spackman E."/>
            <person name="Goraichik I."/>
            <person name="Dimitrov K.M."/>
            <person name="Suarez D.L."/>
            <person name="Swayne D.E."/>
        </authorList>
    </citation>
    <scope>NUCLEOTIDE SEQUENCE [LARGE SCALE GENOMIC DNA]</scope>
    <source>
        <strain evidence="1 2">CECT 8287</strain>
    </source>
</reference>
<proteinExistence type="predicted"/>
<dbReference type="OrthoDB" id="7870782at2"/>
<gene>
    <name evidence="1" type="ORF">PEL8287_00547</name>
</gene>
<dbReference type="RefSeq" id="WP_085890791.1">
    <property type="nucleotide sequence ID" value="NZ_FWFL01000001.1"/>
</dbReference>
<sequence length="69" mass="8335">MTNTQTQLERLHRQIEQETPEKRFRFQPKLHHLITTMNKKGEKIPARTKRLHEKLLEEAIEAQFDNMPV</sequence>
<organism evidence="1 2">
    <name type="scientific">Roseovarius litorisediminis</name>
    <dbReference type="NCBI Taxonomy" id="1312363"/>
    <lineage>
        <taxon>Bacteria</taxon>
        <taxon>Pseudomonadati</taxon>
        <taxon>Pseudomonadota</taxon>
        <taxon>Alphaproteobacteria</taxon>
        <taxon>Rhodobacterales</taxon>
        <taxon>Roseobacteraceae</taxon>
        <taxon>Roseovarius</taxon>
    </lineage>
</organism>
<dbReference type="EMBL" id="FWFL01000001">
    <property type="protein sequence ID" value="SLN13643.1"/>
    <property type="molecule type" value="Genomic_DNA"/>
</dbReference>
<dbReference type="Proteomes" id="UP000193827">
    <property type="component" value="Unassembled WGS sequence"/>
</dbReference>
<evidence type="ECO:0000313" key="1">
    <source>
        <dbReference type="EMBL" id="SLN13643.1"/>
    </source>
</evidence>